<dbReference type="AlphaFoldDB" id="A0A494TH97"/>
<keyword evidence="2" id="KW-1185">Reference proteome</keyword>
<evidence type="ECO:0000313" key="2">
    <source>
        <dbReference type="Proteomes" id="UP000276254"/>
    </source>
</evidence>
<keyword evidence="1" id="KW-0614">Plasmid</keyword>
<organism evidence="1 2">
    <name type="scientific">Sphingomonas paeninsulae</name>
    <dbReference type="NCBI Taxonomy" id="2319844"/>
    <lineage>
        <taxon>Bacteria</taxon>
        <taxon>Pseudomonadati</taxon>
        <taxon>Pseudomonadota</taxon>
        <taxon>Alphaproteobacteria</taxon>
        <taxon>Sphingomonadales</taxon>
        <taxon>Sphingomonadaceae</taxon>
        <taxon>Sphingomonas</taxon>
    </lineage>
</organism>
<gene>
    <name evidence="1" type="ORF">D3Y57_01595</name>
</gene>
<evidence type="ECO:0000313" key="1">
    <source>
        <dbReference type="EMBL" id="AYJ84808.1"/>
    </source>
</evidence>
<sequence length="89" mass="10093">MLFIASYGPIRRSIGDTPLWPRTPASYIVRGLSMEVTMTDSLYDQWLKELKILLDKIEHHPSADLDVERDRVAVLTTLIAKHARSTDVG</sequence>
<name>A0A494TH97_SPHPE</name>
<geneLocation type="plasmid" evidence="1">
    <name>unnamed1</name>
</geneLocation>
<dbReference type="KEGG" id="spha:D3Y57_01595"/>
<proteinExistence type="predicted"/>
<protein>
    <submittedName>
        <fullName evidence="1">Uncharacterized protein</fullName>
    </submittedName>
</protein>
<accession>A0A494TH97</accession>
<dbReference type="Proteomes" id="UP000276254">
    <property type="component" value="Plasmid unnamed1"/>
</dbReference>
<dbReference type="EMBL" id="CP032828">
    <property type="protein sequence ID" value="AYJ84808.1"/>
    <property type="molecule type" value="Genomic_DNA"/>
</dbReference>
<reference evidence="1 2" key="1">
    <citation type="submission" date="2018-09" db="EMBL/GenBank/DDBJ databases">
        <title>Sphingomonas peninsula sp. nov., isolated from fildes peninsula, Antarctic soil.</title>
        <authorList>
            <person name="Yingchao G."/>
        </authorList>
    </citation>
    <scope>NUCLEOTIDE SEQUENCE [LARGE SCALE GENOMIC DNA]</scope>
    <source>
        <strain evidence="1 2">YZ-8</strain>
        <plasmid evidence="1 2">unnamed1</plasmid>
    </source>
</reference>